<dbReference type="SUPFAM" id="SSF53244">
    <property type="entry name" value="MurD-like peptide ligases, peptide-binding domain"/>
    <property type="match status" value="1"/>
</dbReference>
<keyword evidence="7 8" id="KW-0131">Cell cycle</keyword>
<dbReference type="Gene3D" id="3.40.1190.10">
    <property type="entry name" value="Mur-like, catalytic domain"/>
    <property type="match status" value="1"/>
</dbReference>
<name>A0ABV3YNF6_9ACTN</name>
<dbReference type="PANTHER" id="PTHR43692:SF1">
    <property type="entry name" value="UDP-N-ACETYLMURAMOYLALANINE--D-GLUTAMATE LIGASE"/>
    <property type="match status" value="1"/>
</dbReference>
<dbReference type="SUPFAM" id="SSF53623">
    <property type="entry name" value="MurD-like peptide ligases, catalytic domain"/>
    <property type="match status" value="1"/>
</dbReference>
<protein>
    <recommendedName>
        <fullName evidence="7 8">UDP-N-acetylmuramoylalanine--D-glutamate ligase</fullName>
        <ecNumber evidence="7 8">6.3.2.9</ecNumber>
    </recommendedName>
    <alternativeName>
        <fullName evidence="7">D-glutamic acid-adding enzyme</fullName>
    </alternativeName>
    <alternativeName>
        <fullName evidence="7">UDP-N-acetylmuramoyl-L-alanyl-D-glutamate synthetase</fullName>
    </alternativeName>
</protein>
<proteinExistence type="inferred from homology"/>
<keyword evidence="3 7" id="KW-0963">Cytoplasm</keyword>
<comment type="function">
    <text evidence="7 8">Cell wall formation. Catalyzes the addition of glutamate to the nucleotide precursor UDP-N-acetylmuramoyl-L-alanine (UMA).</text>
</comment>
<keyword evidence="12" id="KW-1185">Reference proteome</keyword>
<dbReference type="EC" id="6.3.2.9" evidence="7 8"/>
<evidence type="ECO:0000256" key="6">
    <source>
        <dbReference type="ARBA" id="ARBA00022840"/>
    </source>
</evidence>
<dbReference type="Proteomes" id="UP001560293">
    <property type="component" value="Unassembled WGS sequence"/>
</dbReference>
<reference evidence="12" key="1">
    <citation type="submission" date="2024-07" db="EMBL/GenBank/DDBJ databases">
        <title>Pseudomonas strain that inhibits Aeromonas fish pathogens.</title>
        <authorList>
            <person name="Wildschutte H."/>
        </authorList>
    </citation>
    <scope>NUCLEOTIDE SEQUENCE [LARGE SCALE GENOMIC DNA]</scope>
    <source>
        <strain evidence="12">n60</strain>
    </source>
</reference>
<dbReference type="PANTHER" id="PTHR43692">
    <property type="entry name" value="UDP-N-ACETYLMURAMOYLALANINE--D-GLUTAMATE LIGASE"/>
    <property type="match status" value="1"/>
</dbReference>
<keyword evidence="6 7" id="KW-0067">ATP-binding</keyword>
<comment type="pathway">
    <text evidence="2 7 8">Cell wall biogenesis; peptidoglycan biosynthesis.</text>
</comment>
<evidence type="ECO:0000259" key="9">
    <source>
        <dbReference type="Pfam" id="PF02875"/>
    </source>
</evidence>
<comment type="caution">
    <text evidence="11">The sequence shown here is derived from an EMBL/GenBank/DDBJ whole genome shotgun (WGS) entry which is preliminary data.</text>
</comment>
<keyword evidence="7 8" id="KW-0961">Cell wall biogenesis/degradation</keyword>
<sequence>MTDMTETTASTERPGPDVRALHGLRVLVLGAGVSGPGAVRILDALGAEPVVADSRPEAIARLREALPDGVACEGVDLDRAAELLAASRGPVGRAGGAGGAGPAGAVDRIGIDLVVTSPGWRPDSPLLVAAADAGIAVWGDVELAWRADAAELFGPRRTWLAVTGTNGKTTTTSMLEAICLEAGMAARACGNIGLPVTDVLLAEPRVEVLAAELSSFQLHWAPSCRPDVGVVLNVAEDHLDWHGSMEAYAAAKAQVLTGRVAVAGADDEIAARLLADAPAATRIGVRLGAPAAGECGVVDGVLTARIGGGDDDDEVALMPAADVRPAGPAGVLDALAASAVAMSVGARAEHVAAALRSFTVGAHRAEPVGVVDGVTYIDDSKATNPHAARTSLLAGGPMVWIAGGLLKGADVEPLVAEVADVLRGVVLIGRDRGRIAGALARHAPTVPVVELASGDDDDAAGPDEPQQTMDRAVAEAARMATGGDTVLLAPAAASMDMFTDYGHRGRSFVLAVGRVAGR</sequence>
<dbReference type="Pfam" id="PF08245">
    <property type="entry name" value="Mur_ligase_M"/>
    <property type="match status" value="1"/>
</dbReference>
<dbReference type="InterPro" id="IPR005762">
    <property type="entry name" value="MurD"/>
</dbReference>
<dbReference type="EMBL" id="JBFTEZ010000002">
    <property type="protein sequence ID" value="MEX6465177.1"/>
    <property type="molecule type" value="Genomic_DNA"/>
</dbReference>
<dbReference type="InterPro" id="IPR036615">
    <property type="entry name" value="Mur_ligase_C_dom_sf"/>
</dbReference>
<dbReference type="SUPFAM" id="SSF51984">
    <property type="entry name" value="MurCD N-terminal domain"/>
    <property type="match status" value="1"/>
</dbReference>
<dbReference type="Gene3D" id="3.90.190.20">
    <property type="entry name" value="Mur ligase, C-terminal domain"/>
    <property type="match status" value="1"/>
</dbReference>
<evidence type="ECO:0000256" key="3">
    <source>
        <dbReference type="ARBA" id="ARBA00022490"/>
    </source>
</evidence>
<dbReference type="NCBIfam" id="TIGR01087">
    <property type="entry name" value="murD"/>
    <property type="match status" value="1"/>
</dbReference>
<keyword evidence="5 7" id="KW-0547">Nucleotide-binding</keyword>
<evidence type="ECO:0000313" key="12">
    <source>
        <dbReference type="Proteomes" id="UP001560293"/>
    </source>
</evidence>
<evidence type="ECO:0000256" key="4">
    <source>
        <dbReference type="ARBA" id="ARBA00022598"/>
    </source>
</evidence>
<gene>
    <name evidence="7 11" type="primary">murD</name>
    <name evidence="11" type="ORF">AB6N35_12695</name>
</gene>
<feature type="domain" description="Mur ligase C-terminal" evidence="9">
    <location>
        <begin position="363"/>
        <end position="491"/>
    </location>
</feature>
<evidence type="ECO:0000313" key="11">
    <source>
        <dbReference type="EMBL" id="MEX6465177.1"/>
    </source>
</evidence>
<evidence type="ECO:0000259" key="10">
    <source>
        <dbReference type="Pfam" id="PF08245"/>
    </source>
</evidence>
<evidence type="ECO:0000256" key="8">
    <source>
        <dbReference type="RuleBase" id="RU003664"/>
    </source>
</evidence>
<evidence type="ECO:0000256" key="5">
    <source>
        <dbReference type="ARBA" id="ARBA00022741"/>
    </source>
</evidence>
<comment type="subcellular location">
    <subcellularLocation>
        <location evidence="1 7 8">Cytoplasm</location>
    </subcellularLocation>
</comment>
<feature type="binding site" evidence="7">
    <location>
        <begin position="164"/>
        <end position="170"/>
    </location>
    <ligand>
        <name>ATP</name>
        <dbReference type="ChEBI" id="CHEBI:30616"/>
    </ligand>
</feature>
<comment type="similarity">
    <text evidence="7">Belongs to the MurCDEF family.</text>
</comment>
<accession>A0ABV3YNF6</accession>
<feature type="domain" description="Mur ligase central" evidence="10">
    <location>
        <begin position="162"/>
        <end position="279"/>
    </location>
</feature>
<evidence type="ECO:0000256" key="2">
    <source>
        <dbReference type="ARBA" id="ARBA00004752"/>
    </source>
</evidence>
<keyword evidence="4 7" id="KW-0436">Ligase</keyword>
<dbReference type="InterPro" id="IPR013221">
    <property type="entry name" value="Mur_ligase_cen"/>
</dbReference>
<evidence type="ECO:0000256" key="1">
    <source>
        <dbReference type="ARBA" id="ARBA00004496"/>
    </source>
</evidence>
<dbReference type="RefSeq" id="WP_082767720.1">
    <property type="nucleotide sequence ID" value="NZ_JBFTEZ010000002.1"/>
</dbReference>
<dbReference type="Pfam" id="PF02875">
    <property type="entry name" value="Mur_ligase_C"/>
    <property type="match status" value="1"/>
</dbReference>
<evidence type="ECO:0000256" key="7">
    <source>
        <dbReference type="HAMAP-Rule" id="MF_00639"/>
    </source>
</evidence>
<keyword evidence="7 8" id="KW-0132">Cell division</keyword>
<dbReference type="InterPro" id="IPR036565">
    <property type="entry name" value="Mur-like_cat_sf"/>
</dbReference>
<keyword evidence="7 8" id="KW-0133">Cell shape</keyword>
<dbReference type="GO" id="GO:0008764">
    <property type="term" value="F:UDP-N-acetylmuramoylalanine-D-glutamate ligase activity"/>
    <property type="evidence" value="ECO:0007669"/>
    <property type="project" value="UniProtKB-EC"/>
</dbReference>
<dbReference type="HAMAP" id="MF_00639">
    <property type="entry name" value="MurD"/>
    <property type="match status" value="1"/>
</dbReference>
<dbReference type="InterPro" id="IPR004101">
    <property type="entry name" value="Mur_ligase_C"/>
</dbReference>
<organism evidence="11 12">
    <name type="scientific">Dietzia cinnamea</name>
    <dbReference type="NCBI Taxonomy" id="321318"/>
    <lineage>
        <taxon>Bacteria</taxon>
        <taxon>Bacillati</taxon>
        <taxon>Actinomycetota</taxon>
        <taxon>Actinomycetes</taxon>
        <taxon>Mycobacteriales</taxon>
        <taxon>Dietziaceae</taxon>
        <taxon>Dietzia</taxon>
    </lineage>
</organism>
<comment type="catalytic activity">
    <reaction evidence="7 8">
        <text>UDP-N-acetyl-alpha-D-muramoyl-L-alanine + D-glutamate + ATP = UDP-N-acetyl-alpha-D-muramoyl-L-alanyl-D-glutamate + ADP + phosphate + H(+)</text>
        <dbReference type="Rhea" id="RHEA:16429"/>
        <dbReference type="ChEBI" id="CHEBI:15378"/>
        <dbReference type="ChEBI" id="CHEBI:29986"/>
        <dbReference type="ChEBI" id="CHEBI:30616"/>
        <dbReference type="ChEBI" id="CHEBI:43474"/>
        <dbReference type="ChEBI" id="CHEBI:83898"/>
        <dbReference type="ChEBI" id="CHEBI:83900"/>
        <dbReference type="ChEBI" id="CHEBI:456216"/>
        <dbReference type="EC" id="6.3.2.9"/>
    </reaction>
</comment>
<keyword evidence="7 8" id="KW-0573">Peptidoglycan synthesis</keyword>
<dbReference type="Gene3D" id="3.40.50.720">
    <property type="entry name" value="NAD(P)-binding Rossmann-like Domain"/>
    <property type="match status" value="1"/>
</dbReference>